<dbReference type="InterPro" id="IPR007701">
    <property type="entry name" value="Interferon-rel_develop_reg_N"/>
</dbReference>
<feature type="domain" description="Interferon-related developmental regulator N-terminal" evidence="4">
    <location>
        <begin position="22"/>
        <end position="262"/>
    </location>
</feature>
<feature type="repeat" description="HEAT" evidence="2">
    <location>
        <begin position="197"/>
        <end position="235"/>
    </location>
</feature>
<evidence type="ECO:0000256" key="1">
    <source>
        <dbReference type="ARBA" id="ARBA00008828"/>
    </source>
</evidence>
<sequence length="463" mass="53187">MNIREKKKGNHRSAVAVHKALNEKDKSFEYFLPLLQEKKTSIVSNAINNLNYILTYQSDREEEVSKDIVDALCQLFTSGASSKLDKPEELGKCIGLVCLKTGDNNEYYRYIKSTLSSIISDGEVHIKDNELIAAIYALCQACFYCCTDRESYKHTISLFQDLLYTQKRKNIQDKLLSAWLLLLTRVNPQEMTDYKMVLPRLIEFSKSSSQNVRLSASLAIAMIVDDVKEKVLEDFESEMGSEDQNDEAYEDYDDEEDYDDDDYNYDEEEEIERDYRRSSDHGGKSAPVDELNNLSLNGENGEYNSEEDGEEGQYSEYSEEDTVNQFIVDDDHMIKVIEETLSLNDDKGKKKIQSKSLLRQILVNLKDGDSPKETIIINGLPFHFSGWRKYIQLEGLRKLVGSGMMAQWSNPLIQKQFGIEIPEGVRLREAKYQLKRSISQKKKTDYDRSVRSSSSLFENNAAN</sequence>
<gene>
    <name evidence="5" type="ORF">RB653_008418</name>
</gene>
<name>A0AAN7U4Q4_9MYCE</name>
<protein>
    <recommendedName>
        <fullName evidence="4">Interferon-related developmental regulator N-terminal domain-containing protein</fullName>
    </recommendedName>
</protein>
<dbReference type="InterPro" id="IPR039777">
    <property type="entry name" value="IFRD"/>
</dbReference>
<dbReference type="EMBL" id="JAVFKY010000003">
    <property type="protein sequence ID" value="KAK5578745.1"/>
    <property type="molecule type" value="Genomic_DNA"/>
</dbReference>
<reference evidence="5 6" key="1">
    <citation type="submission" date="2023-11" db="EMBL/GenBank/DDBJ databases">
        <title>Dfirmibasis_genome.</title>
        <authorList>
            <person name="Edelbroek B."/>
            <person name="Kjellin J."/>
            <person name="Jerlstrom-Hultqvist J."/>
            <person name="Soderbom F."/>
        </authorList>
    </citation>
    <scope>NUCLEOTIDE SEQUENCE [LARGE SCALE GENOMIC DNA]</scope>
    <source>
        <strain evidence="5 6">TNS-C-14</strain>
    </source>
</reference>
<dbReference type="AlphaFoldDB" id="A0AAN7U4Q4"/>
<feature type="region of interest" description="Disordered" evidence="3">
    <location>
        <begin position="236"/>
        <end position="318"/>
    </location>
</feature>
<feature type="compositionally biased region" description="Acidic residues" evidence="3">
    <location>
        <begin position="304"/>
        <end position="318"/>
    </location>
</feature>
<evidence type="ECO:0000313" key="5">
    <source>
        <dbReference type="EMBL" id="KAK5578745.1"/>
    </source>
</evidence>
<feature type="compositionally biased region" description="Acidic residues" evidence="3">
    <location>
        <begin position="236"/>
        <end position="272"/>
    </location>
</feature>
<dbReference type="SUPFAM" id="SSF48371">
    <property type="entry name" value="ARM repeat"/>
    <property type="match status" value="1"/>
</dbReference>
<dbReference type="InterPro" id="IPR016024">
    <property type="entry name" value="ARM-type_fold"/>
</dbReference>
<comment type="similarity">
    <text evidence="1">Belongs to the IFRD family.</text>
</comment>
<proteinExistence type="inferred from homology"/>
<accession>A0AAN7U4Q4</accession>
<dbReference type="PANTHER" id="PTHR12354:SF1">
    <property type="entry name" value="INTERFERON-RELATED DEVELOPMENTAL REGULATOR 1"/>
    <property type="match status" value="1"/>
</dbReference>
<dbReference type="PROSITE" id="PS50077">
    <property type="entry name" value="HEAT_REPEAT"/>
    <property type="match status" value="1"/>
</dbReference>
<evidence type="ECO:0000256" key="2">
    <source>
        <dbReference type="PROSITE-ProRule" id="PRU00103"/>
    </source>
</evidence>
<evidence type="ECO:0000313" key="6">
    <source>
        <dbReference type="Proteomes" id="UP001344447"/>
    </source>
</evidence>
<dbReference type="Gene3D" id="1.25.10.10">
    <property type="entry name" value="Leucine-rich Repeat Variant"/>
    <property type="match status" value="1"/>
</dbReference>
<feature type="compositionally biased region" description="Low complexity" evidence="3">
    <location>
        <begin position="290"/>
        <end position="303"/>
    </location>
</feature>
<evidence type="ECO:0000256" key="3">
    <source>
        <dbReference type="SAM" id="MobiDB-lite"/>
    </source>
</evidence>
<dbReference type="InterPro" id="IPR021133">
    <property type="entry name" value="HEAT_type_2"/>
</dbReference>
<feature type="compositionally biased region" description="Basic and acidic residues" evidence="3">
    <location>
        <begin position="273"/>
        <end position="283"/>
    </location>
</feature>
<dbReference type="InterPro" id="IPR011989">
    <property type="entry name" value="ARM-like"/>
</dbReference>
<dbReference type="Proteomes" id="UP001344447">
    <property type="component" value="Unassembled WGS sequence"/>
</dbReference>
<organism evidence="5 6">
    <name type="scientific">Dictyostelium firmibasis</name>
    <dbReference type="NCBI Taxonomy" id="79012"/>
    <lineage>
        <taxon>Eukaryota</taxon>
        <taxon>Amoebozoa</taxon>
        <taxon>Evosea</taxon>
        <taxon>Eumycetozoa</taxon>
        <taxon>Dictyostelia</taxon>
        <taxon>Dictyosteliales</taxon>
        <taxon>Dictyosteliaceae</taxon>
        <taxon>Dictyostelium</taxon>
    </lineage>
</organism>
<evidence type="ECO:0000259" key="4">
    <source>
        <dbReference type="Pfam" id="PF05004"/>
    </source>
</evidence>
<comment type="caution">
    <text evidence="5">The sequence shown here is derived from an EMBL/GenBank/DDBJ whole genome shotgun (WGS) entry which is preliminary data.</text>
</comment>
<dbReference type="PANTHER" id="PTHR12354">
    <property type="entry name" value="INTERFERON-RELATED DEVELOPMENTAL REGULATOR"/>
    <property type="match status" value="1"/>
</dbReference>
<keyword evidence="6" id="KW-1185">Reference proteome</keyword>
<dbReference type="Pfam" id="PF05004">
    <property type="entry name" value="IFRD"/>
    <property type="match status" value="1"/>
</dbReference>